<dbReference type="SMART" id="SM01349">
    <property type="entry name" value="TOG"/>
    <property type="match status" value="3"/>
</dbReference>
<feature type="compositionally biased region" description="Polar residues" evidence="4">
    <location>
        <begin position="316"/>
        <end position="348"/>
    </location>
</feature>
<keyword evidence="7" id="KW-1185">Reference proteome</keyword>
<feature type="domain" description="TOG" evidence="5">
    <location>
        <begin position="1192"/>
        <end position="1428"/>
    </location>
</feature>
<evidence type="ECO:0000256" key="1">
    <source>
        <dbReference type="ARBA" id="ARBA00004245"/>
    </source>
</evidence>
<evidence type="ECO:0000313" key="6">
    <source>
        <dbReference type="EMBL" id="KAF4723036.1"/>
    </source>
</evidence>
<dbReference type="Gene3D" id="1.25.10.10">
    <property type="entry name" value="Leucine-rich Repeat Variant"/>
    <property type="match status" value="3"/>
</dbReference>
<feature type="compositionally biased region" description="Low complexity" evidence="4">
    <location>
        <begin position="27"/>
        <end position="42"/>
    </location>
</feature>
<dbReference type="InterPro" id="IPR016024">
    <property type="entry name" value="ARM-type_fold"/>
</dbReference>
<feature type="region of interest" description="Disordered" evidence="4">
    <location>
        <begin position="27"/>
        <end position="129"/>
    </location>
</feature>
<dbReference type="InterPro" id="IPR011989">
    <property type="entry name" value="ARM-like"/>
</dbReference>
<feature type="region of interest" description="Disordered" evidence="4">
    <location>
        <begin position="1448"/>
        <end position="1475"/>
    </location>
</feature>
<feature type="region of interest" description="Disordered" evidence="4">
    <location>
        <begin position="1001"/>
        <end position="1130"/>
    </location>
</feature>
<evidence type="ECO:0000256" key="3">
    <source>
        <dbReference type="ARBA" id="ARBA00023212"/>
    </source>
</evidence>
<feature type="compositionally biased region" description="Low complexity" evidence="4">
    <location>
        <begin position="1001"/>
        <end position="1013"/>
    </location>
</feature>
<dbReference type="GO" id="GO:0061863">
    <property type="term" value="F:microtubule plus end polymerase"/>
    <property type="evidence" value="ECO:0007669"/>
    <property type="project" value="InterPro"/>
</dbReference>
<comment type="caution">
    <text evidence="6">The sequence shown here is derived from an EMBL/GenBank/DDBJ whole genome shotgun (WGS) entry which is preliminary data.</text>
</comment>
<dbReference type="PANTHER" id="PTHR12609">
    <property type="entry name" value="MICROTUBULE ASSOCIATED PROTEIN XMAP215"/>
    <property type="match status" value="1"/>
</dbReference>
<dbReference type="EMBL" id="JABANO010023736">
    <property type="protein sequence ID" value="KAF4723036.1"/>
    <property type="molecule type" value="Genomic_DNA"/>
</dbReference>
<dbReference type="SUPFAM" id="SSF48371">
    <property type="entry name" value="ARM repeat"/>
    <property type="match status" value="1"/>
</dbReference>
<dbReference type="Proteomes" id="UP000553632">
    <property type="component" value="Unassembled WGS sequence"/>
</dbReference>
<feature type="non-terminal residue" evidence="6">
    <location>
        <position position="1490"/>
    </location>
</feature>
<reference evidence="6 7" key="1">
    <citation type="submission" date="2020-04" db="EMBL/GenBank/DDBJ databases">
        <title>Perkinsus olseni comparative genomics.</title>
        <authorList>
            <person name="Bogema D.R."/>
        </authorList>
    </citation>
    <scope>NUCLEOTIDE SEQUENCE [LARGE SCALE GENOMIC DNA]</scope>
    <source>
        <strain evidence="6 7">ATCC PRA-207</strain>
    </source>
</reference>
<dbReference type="GO" id="GO:0051010">
    <property type="term" value="F:microtubule plus-end binding"/>
    <property type="evidence" value="ECO:0007669"/>
    <property type="project" value="InterPro"/>
</dbReference>
<protein>
    <recommendedName>
        <fullName evidence="5">TOG domain-containing protein</fullName>
    </recommendedName>
</protein>
<feature type="compositionally biased region" description="Polar residues" evidence="4">
    <location>
        <begin position="1014"/>
        <end position="1024"/>
    </location>
</feature>
<evidence type="ECO:0000256" key="2">
    <source>
        <dbReference type="ARBA" id="ARBA00022490"/>
    </source>
</evidence>
<dbReference type="GO" id="GO:0030951">
    <property type="term" value="P:establishment or maintenance of microtubule cytoskeleton polarity"/>
    <property type="evidence" value="ECO:0007669"/>
    <property type="project" value="InterPro"/>
</dbReference>
<feature type="domain" description="TOG" evidence="5">
    <location>
        <begin position="760"/>
        <end position="997"/>
    </location>
</feature>
<evidence type="ECO:0000313" key="7">
    <source>
        <dbReference type="Proteomes" id="UP000553632"/>
    </source>
</evidence>
<feature type="region of interest" description="Disordered" evidence="4">
    <location>
        <begin position="159"/>
        <end position="370"/>
    </location>
</feature>
<dbReference type="GO" id="GO:0007051">
    <property type="term" value="P:spindle organization"/>
    <property type="evidence" value="ECO:0007669"/>
    <property type="project" value="InterPro"/>
</dbReference>
<dbReference type="GO" id="GO:0046785">
    <property type="term" value="P:microtubule polymerization"/>
    <property type="evidence" value="ECO:0007669"/>
    <property type="project" value="InterPro"/>
</dbReference>
<feature type="compositionally biased region" description="Basic and acidic residues" evidence="4">
    <location>
        <begin position="115"/>
        <end position="124"/>
    </location>
</feature>
<accession>A0A7J6RS09</accession>
<feature type="compositionally biased region" description="Low complexity" evidence="4">
    <location>
        <begin position="1079"/>
        <end position="1088"/>
    </location>
</feature>
<feature type="compositionally biased region" description="Polar residues" evidence="4">
    <location>
        <begin position="1450"/>
        <end position="1461"/>
    </location>
</feature>
<dbReference type="InterPro" id="IPR048491">
    <property type="entry name" value="XMAP215_CLASP_TOG"/>
</dbReference>
<dbReference type="Pfam" id="PF21041">
    <property type="entry name" value="XMAP215_CLASP_TOG"/>
    <property type="match status" value="1"/>
</dbReference>
<name>A0A7J6RS09_PEROL</name>
<gene>
    <name evidence="6" type="ORF">FOZ63_011752</name>
</gene>
<keyword evidence="2" id="KW-0963">Cytoplasm</keyword>
<comment type="subcellular location">
    <subcellularLocation>
        <location evidence="1">Cytoplasm</location>
        <location evidence="1">Cytoskeleton</location>
    </subcellularLocation>
</comment>
<dbReference type="GO" id="GO:0005856">
    <property type="term" value="C:cytoskeleton"/>
    <property type="evidence" value="ECO:0007669"/>
    <property type="project" value="UniProtKB-SubCell"/>
</dbReference>
<feature type="compositionally biased region" description="Low complexity" evidence="4">
    <location>
        <begin position="228"/>
        <end position="243"/>
    </location>
</feature>
<dbReference type="InterPro" id="IPR034085">
    <property type="entry name" value="TOG"/>
</dbReference>
<sequence>MASSSSSSTSALPDASVAGAVAGLDENASGAANSTDNNNDTALPAGEALKQILRTPSRPSPGGRRSSQRRHSHSGTPVEREERVRGSSVMDLVRNFESTIKKKARRPPLQPMLSERSKPISKGDESDDTSAFLREVKSAAEGCRSGIRVRSWKEAIVRSAEIPDRGEEEAVTPTEGQVDAKDSTEQEGSGGAVEREERTPERDVEVSCTSSHNQEWATPFGGPEEAEGGQQEQEGEAESPAAEVQQNPAECAEEGMEEGKNDKGRALRPSPLDILLVPGPEEEEEEKKKKPVVTEVPEEDRKEEAISRTPGGGKQTGSVERTPGSTRSAVPPRQSTGKESARRNSTPVASAAAKTPGEVNSPAVAPAPAHPVAECCQDVTAEADCAQTPAPPVDAEEVTQKEGTPRSVRVPTPKPSAVMGDDPAITPPPSKQNSPVKSPSEEVQAAVPIGLATDGADGLQAPPMPPPISTGGGIPPDVMAEAAAPADPDYSSMTLEERMNDKRWQVRLSAYTEIDRLFTDEGVEDKQKAAAAVELLVDRASVVTSETNPRSQEGACKAIAACTHGANFSLGPFLPGLLEKYLAGNQKIHTCAVECFANAIEGQEGLAKEAVVAVCEHTKGLLNPPKGKKMPSKGIINKQISGCLAALTSLLEAFGMTVVPPKEFLGLAVEACGSTDRGVREAGYALLVELYRWLPDVEACGNGLADNQMKEFKTRCGRLGECQPKAATRFAYGATTATGGAAGAAASGAIAQSTEDAAYDMLQPQDIFKMLPKDFVSQVTSAGKWNDKRNAIAQLTALAKKHKKMILGESAPSVVQCLMKVVKLDQNIPVATEACSALCAVANGLRGEMPHSRMLLLTMLTKVKEKNAGVLRQATGCIDALLKYQSLSLDSRLVEDLAGVINDKNPIGRREVLGICSRALPFVSADLLLPMAETVLLPCLDESDKAVREAACSLGDLILTRDDSLQGVILAKLHTMTAARRKAIEEKMKCLKVVSTPMSSAATAAAKPSVPSVRTGSTPASGQGSRVREISVESTASRRVRGLPGSRASGSTNRANAKPGVARRTPLESPAAALPCGPTPTAVTPTAASGKGSGRGMMAPRPAIPRATSRPRGRPGAAGPAAGGGSVQRPTGSLLRQATLTSSSSTLETGAALGVELVPAAGSRLRRQHNEKHSMWPVEDIPEALVSALHHQWNQNVNTQDACSALLLQKMFAPRGAFAEFVTAIDFWADYYRTVDDSEKPLLDEILDLLAKWCTWLLSTCKDNPQVWKSMLDLLDALPLTERECHVLIPALLERMGHKMAAFRGHIKNLVTTHLVNSEALVSAKAMVPMLINCIQTSKNKKSVADCLELLIGVLTQHQGTVTTGRAVKDVGRVLMSLYNDKDAAVREFAQTAIGHFVRSTGTEETIPRLREILMEPGFPLKQDHRNALNSKFDRWLLEKGGGGDCSINDDANSSSLSRIQAPTGGRRMPAPTGIARPVAGHRRALTRVG</sequence>
<feature type="compositionally biased region" description="Polar residues" evidence="4">
    <location>
        <begin position="207"/>
        <end position="216"/>
    </location>
</feature>
<feature type="compositionally biased region" description="Basic and acidic residues" evidence="4">
    <location>
        <begin position="193"/>
        <end position="205"/>
    </location>
</feature>
<dbReference type="InterPro" id="IPR045110">
    <property type="entry name" value="XMAP215"/>
</dbReference>
<evidence type="ECO:0000256" key="4">
    <source>
        <dbReference type="SAM" id="MobiDB-lite"/>
    </source>
</evidence>
<proteinExistence type="predicted"/>
<keyword evidence="3" id="KW-0206">Cytoskeleton</keyword>
<dbReference type="OMA" id="FTERECN"/>
<evidence type="ECO:0000259" key="5">
    <source>
        <dbReference type="SMART" id="SM01349"/>
    </source>
</evidence>
<organism evidence="6 7">
    <name type="scientific">Perkinsus olseni</name>
    <name type="common">Perkinsus atlanticus</name>
    <dbReference type="NCBI Taxonomy" id="32597"/>
    <lineage>
        <taxon>Eukaryota</taxon>
        <taxon>Sar</taxon>
        <taxon>Alveolata</taxon>
        <taxon>Perkinsozoa</taxon>
        <taxon>Perkinsea</taxon>
        <taxon>Perkinsida</taxon>
        <taxon>Perkinsidae</taxon>
        <taxon>Perkinsus</taxon>
    </lineage>
</organism>
<feature type="compositionally biased region" description="Low complexity" evidence="4">
    <location>
        <begin position="54"/>
        <end position="65"/>
    </location>
</feature>
<feature type="domain" description="TOG" evidence="5">
    <location>
        <begin position="481"/>
        <end position="725"/>
    </location>
</feature>
<feature type="region of interest" description="Disordered" evidence="4">
    <location>
        <begin position="385"/>
        <end position="442"/>
    </location>
</feature>